<evidence type="ECO:0000313" key="7">
    <source>
        <dbReference type="Proteomes" id="UP000092600"/>
    </source>
</evidence>
<dbReference type="InterPro" id="IPR004130">
    <property type="entry name" value="Gpn"/>
</dbReference>
<protein>
    <recommendedName>
        <fullName evidence="5">GPN-loop GTPase 3</fullName>
    </recommendedName>
</protein>
<dbReference type="STRING" id="4615.A0A199VI62"/>
<evidence type="ECO:0000256" key="2">
    <source>
        <dbReference type="ARBA" id="ARBA00022741"/>
    </source>
</evidence>
<dbReference type="PANTHER" id="PTHR21231:SF7">
    <property type="entry name" value="GPN-LOOP GTPASE 3"/>
    <property type="match status" value="1"/>
</dbReference>
<dbReference type="GO" id="GO:0003924">
    <property type="term" value="F:GTPase activity"/>
    <property type="evidence" value="ECO:0007669"/>
    <property type="project" value="TreeGrafter"/>
</dbReference>
<evidence type="ECO:0000313" key="6">
    <source>
        <dbReference type="EMBL" id="OAY76832.1"/>
    </source>
</evidence>
<gene>
    <name evidence="6" type="ORF">ACMD2_24774</name>
</gene>
<dbReference type="PANTHER" id="PTHR21231">
    <property type="entry name" value="XPA-BINDING PROTEIN 1-RELATED"/>
    <property type="match status" value="1"/>
</dbReference>
<dbReference type="SUPFAM" id="SSF52540">
    <property type="entry name" value="P-loop containing nucleoside triphosphate hydrolases"/>
    <property type="match status" value="1"/>
</dbReference>
<evidence type="ECO:0000256" key="1">
    <source>
        <dbReference type="ARBA" id="ARBA00005290"/>
    </source>
</evidence>
<dbReference type="InterPro" id="IPR027417">
    <property type="entry name" value="P-loop_NTPase"/>
</dbReference>
<dbReference type="Gene3D" id="3.40.50.300">
    <property type="entry name" value="P-loop containing nucleotide triphosphate hydrolases"/>
    <property type="match status" value="1"/>
</dbReference>
<comment type="caution">
    <text evidence="6">The sequence shown here is derived from an EMBL/GenBank/DDBJ whole genome shotgun (WGS) entry which is preliminary data.</text>
</comment>
<dbReference type="AlphaFoldDB" id="A0A199VI62"/>
<accession>A0A199VI62</accession>
<organism evidence="6 7">
    <name type="scientific">Ananas comosus</name>
    <name type="common">Pineapple</name>
    <name type="synonym">Ananas ananas</name>
    <dbReference type="NCBI Taxonomy" id="4615"/>
    <lineage>
        <taxon>Eukaryota</taxon>
        <taxon>Viridiplantae</taxon>
        <taxon>Streptophyta</taxon>
        <taxon>Embryophyta</taxon>
        <taxon>Tracheophyta</taxon>
        <taxon>Spermatophyta</taxon>
        <taxon>Magnoliopsida</taxon>
        <taxon>Liliopsida</taxon>
        <taxon>Poales</taxon>
        <taxon>Bromeliaceae</taxon>
        <taxon>Bromelioideae</taxon>
        <taxon>Ananas</taxon>
    </lineage>
</organism>
<sequence length="134" mass="15309">MGYAQLVIGPAGSGKSTYCSSLYQHCETTRRTIHVVNLDPAAENFDYPVAMDIRELISLDDVMEELGLGPNGGLMYCMEYPEIRIISRLFLLKYLISENLFILQVVGTLKNLEDWLEEELENYLDDDYLVFDCP</sequence>
<comment type="similarity">
    <text evidence="1 5">Belongs to the GPN-loop GTPase family.</text>
</comment>
<keyword evidence="3 5" id="KW-0378">Hydrolase</keyword>
<dbReference type="Proteomes" id="UP000092600">
    <property type="component" value="Unassembled WGS sequence"/>
</dbReference>
<keyword evidence="2 5" id="KW-0547">Nucleotide-binding</keyword>
<evidence type="ECO:0000256" key="5">
    <source>
        <dbReference type="RuleBase" id="RU365059"/>
    </source>
</evidence>
<comment type="subunit">
    <text evidence="5">Binds to RNA polymerase II (RNAPII).</text>
</comment>
<evidence type="ECO:0000256" key="4">
    <source>
        <dbReference type="ARBA" id="ARBA00023134"/>
    </source>
</evidence>
<reference evidence="6 7" key="1">
    <citation type="journal article" date="2016" name="DNA Res.">
        <title>The draft genome of MD-2 pineapple using hybrid error correction of long reads.</title>
        <authorList>
            <person name="Redwan R.M."/>
            <person name="Saidin A."/>
            <person name="Kumar S.V."/>
        </authorList>
    </citation>
    <scope>NUCLEOTIDE SEQUENCE [LARGE SCALE GENOMIC DNA]</scope>
    <source>
        <strain evidence="7">cv. MD2</strain>
        <tissue evidence="6">Leaf</tissue>
    </source>
</reference>
<name>A0A199VI62_ANACO</name>
<keyword evidence="4 5" id="KW-0342">GTP-binding</keyword>
<comment type="function">
    <text evidence="5">Small GTPase required for proper nuclear import of RNA polymerase II and III (RNAPII and RNAPIII). May act at an RNAP assembly step prior to nuclear import.</text>
</comment>
<feature type="non-terminal residue" evidence="6">
    <location>
        <position position="134"/>
    </location>
</feature>
<dbReference type="GO" id="GO:0005525">
    <property type="term" value="F:GTP binding"/>
    <property type="evidence" value="ECO:0007669"/>
    <property type="project" value="UniProtKB-KW"/>
</dbReference>
<evidence type="ECO:0000256" key="3">
    <source>
        <dbReference type="ARBA" id="ARBA00022801"/>
    </source>
</evidence>
<dbReference type="Pfam" id="PF03029">
    <property type="entry name" value="ATP_bind_1"/>
    <property type="match status" value="1"/>
</dbReference>
<proteinExistence type="inferred from homology"/>
<dbReference type="EMBL" id="LSRQ01001703">
    <property type="protein sequence ID" value="OAY76832.1"/>
    <property type="molecule type" value="Genomic_DNA"/>
</dbReference>